<gene>
    <name evidence="2" type="ORF">FD46_GL000366</name>
</gene>
<dbReference type="Proteomes" id="UP000051686">
    <property type="component" value="Unassembled WGS sequence"/>
</dbReference>
<comment type="caution">
    <text evidence="2">The sequence shown here is derived from an EMBL/GenBank/DDBJ whole genome shotgun (WGS) entry which is preliminary data.</text>
</comment>
<evidence type="ECO:0000313" key="2">
    <source>
        <dbReference type="EMBL" id="KRL05622.1"/>
    </source>
</evidence>
<keyword evidence="3" id="KW-1185">Reference proteome</keyword>
<dbReference type="PATRIC" id="fig|1423777.3.peg.387"/>
<dbReference type="EMBL" id="AZEH01000020">
    <property type="protein sequence ID" value="KRL05622.1"/>
    <property type="molecule type" value="Genomic_DNA"/>
</dbReference>
<name>A0A0R1MC92_9LACO</name>
<proteinExistence type="predicted"/>
<reference evidence="2 3" key="1">
    <citation type="journal article" date="2015" name="Genome Announc.">
        <title>Expanding the biotechnology potential of lactobacilli through comparative genomics of 213 strains and associated genera.</title>
        <authorList>
            <person name="Sun Z."/>
            <person name="Harris H.M."/>
            <person name="McCann A."/>
            <person name="Guo C."/>
            <person name="Argimon S."/>
            <person name="Zhang W."/>
            <person name="Yang X."/>
            <person name="Jeffery I.B."/>
            <person name="Cooney J.C."/>
            <person name="Kagawa T.F."/>
            <person name="Liu W."/>
            <person name="Song Y."/>
            <person name="Salvetti E."/>
            <person name="Wrobel A."/>
            <person name="Rasinkangas P."/>
            <person name="Parkhill J."/>
            <person name="Rea M.C."/>
            <person name="O'Sullivan O."/>
            <person name="Ritari J."/>
            <person name="Douillard F.P."/>
            <person name="Paul Ross R."/>
            <person name="Yang R."/>
            <person name="Briner A.E."/>
            <person name="Felis G.E."/>
            <person name="de Vos W.M."/>
            <person name="Barrangou R."/>
            <person name="Klaenhammer T.R."/>
            <person name="Caufield P.W."/>
            <person name="Cui Y."/>
            <person name="Zhang H."/>
            <person name="O'Toole P.W."/>
        </authorList>
    </citation>
    <scope>NUCLEOTIDE SEQUENCE [LARGE SCALE GENOMIC DNA]</scope>
    <source>
        <strain evidence="2 3">DSM 19972</strain>
    </source>
</reference>
<keyword evidence="1" id="KW-0472">Membrane</keyword>
<dbReference type="AlphaFoldDB" id="A0A0R1MC92"/>
<sequence>MFIALFTLLIFSVTLLANFGKRGFLIKSSIAVKNFLDFLVGYKSGTISKYSNPSIPFVTAIIIGVVFAGASRIVIKYFRTKVE</sequence>
<protein>
    <submittedName>
        <fullName evidence="2">Uncharacterized protein</fullName>
    </submittedName>
</protein>
<evidence type="ECO:0000313" key="3">
    <source>
        <dbReference type="Proteomes" id="UP000051686"/>
    </source>
</evidence>
<organism evidence="2 3">
    <name type="scientific">Liquorilactobacillus oeni DSM 19972</name>
    <dbReference type="NCBI Taxonomy" id="1423777"/>
    <lineage>
        <taxon>Bacteria</taxon>
        <taxon>Bacillati</taxon>
        <taxon>Bacillota</taxon>
        <taxon>Bacilli</taxon>
        <taxon>Lactobacillales</taxon>
        <taxon>Lactobacillaceae</taxon>
        <taxon>Liquorilactobacillus</taxon>
    </lineage>
</organism>
<dbReference type="STRING" id="1423777.FD46_GL000366"/>
<accession>A0A0R1MC92</accession>
<keyword evidence="1" id="KW-1133">Transmembrane helix</keyword>
<evidence type="ECO:0000256" key="1">
    <source>
        <dbReference type="SAM" id="Phobius"/>
    </source>
</evidence>
<keyword evidence="1" id="KW-0812">Transmembrane</keyword>
<feature type="transmembrane region" description="Helical" evidence="1">
    <location>
        <begin position="55"/>
        <end position="75"/>
    </location>
</feature>